<organism evidence="1 2">
    <name type="scientific">Ruminiclostridium papyrosolvens DSM 2782</name>
    <dbReference type="NCBI Taxonomy" id="588581"/>
    <lineage>
        <taxon>Bacteria</taxon>
        <taxon>Bacillati</taxon>
        <taxon>Bacillota</taxon>
        <taxon>Clostridia</taxon>
        <taxon>Eubacteriales</taxon>
        <taxon>Oscillospiraceae</taxon>
        <taxon>Ruminiclostridium</taxon>
    </lineage>
</organism>
<reference evidence="1" key="2">
    <citation type="submission" date="2011-01" db="EMBL/GenBank/DDBJ databases">
        <title>The Non-contiguous Finished genome of Clostridium papyrosolvens.</title>
        <authorList>
            <person name="Lucas S."/>
            <person name="Copeland A."/>
            <person name="Lapidus A."/>
            <person name="Cheng J.-F."/>
            <person name="Goodwin L."/>
            <person name="Pitluck S."/>
            <person name="Misra M."/>
            <person name="Chertkov O."/>
            <person name="Detter J.C."/>
            <person name="Han C."/>
            <person name="Tapia R."/>
            <person name="Land M."/>
            <person name="Hauser L."/>
            <person name="Kyrpides N."/>
            <person name="Ivanova N."/>
            <person name="Pagani I."/>
            <person name="Mouttaki H."/>
            <person name="He Z."/>
            <person name="Zhou J."/>
            <person name="Hemme C.L."/>
            <person name="Woyke T."/>
        </authorList>
    </citation>
    <scope>NUCLEOTIDE SEQUENCE [LARGE SCALE GENOMIC DNA]</scope>
    <source>
        <strain evidence="1">DSM 2782</strain>
    </source>
</reference>
<dbReference type="STRING" id="588581.Cpap_3244"/>
<proteinExistence type="predicted"/>
<sequence length="227" mass="26968">MNRKKIITKQMKKFLKIFKPFIEEKIGVSANQRIAEKSMHKLEKSYDDMPDIGMDMNAFQKTMDFAFIVHIIYENLLMEDLSMEQIGDIIYYGFKTFIDNYPSFIMKLMKRKQFSKKHIAYMRELARYSKTRDHIFNWVFDIVDGNGKDFEWGIDYKRCGINDFFRENNQSEIMPYICATDHCMFVKMKAGMKLDKALGRGDDCCNFRYKRNGETESDLKKIIKSAT</sequence>
<reference evidence="1" key="1">
    <citation type="submission" date="2009-07" db="EMBL/GenBank/DDBJ databases">
        <authorList>
            <consortium name="US DOE Joint Genome Institute (JGI-PGF)"/>
            <person name="Lucas S."/>
            <person name="Copeland A."/>
            <person name="Lapidus A."/>
            <person name="Glavina del Rio T."/>
            <person name="Tice H."/>
            <person name="Bruce D."/>
            <person name="Goodwin L."/>
            <person name="Pitluck S."/>
            <person name="Larimer F."/>
            <person name="Land M.L."/>
            <person name="Mouttaki H."/>
            <person name="He Z."/>
            <person name="Zhou J."/>
            <person name="Hemme C.L."/>
        </authorList>
    </citation>
    <scope>NUCLEOTIDE SEQUENCE</scope>
    <source>
        <strain evidence="1">DSM 2782</strain>
    </source>
</reference>
<evidence type="ECO:0008006" key="3">
    <source>
        <dbReference type="Google" id="ProtNLM"/>
    </source>
</evidence>
<dbReference type="InterPro" id="IPR026002">
    <property type="entry name" value="ATC_hydrolase-like"/>
</dbReference>
<keyword evidence="2" id="KW-1185">Reference proteome</keyword>
<dbReference type="AlphaFoldDB" id="F1TA78"/>
<dbReference type="eggNOG" id="ENOG5033237">
    <property type="taxonomic scope" value="Bacteria"/>
</dbReference>
<dbReference type="OrthoDB" id="1495276at2"/>
<dbReference type="RefSeq" id="WP_004618119.1">
    <property type="nucleotide sequence ID" value="NZ_ACXX02000003.1"/>
</dbReference>
<comment type="caution">
    <text evidence="1">The sequence shown here is derived from an EMBL/GenBank/DDBJ whole genome shotgun (WGS) entry which is preliminary data.</text>
</comment>
<accession>F1TA78</accession>
<dbReference type="EMBL" id="ACXX02000003">
    <property type="protein sequence ID" value="EGD48820.1"/>
    <property type="molecule type" value="Genomic_DNA"/>
</dbReference>
<evidence type="ECO:0000313" key="1">
    <source>
        <dbReference type="EMBL" id="EGD48820.1"/>
    </source>
</evidence>
<evidence type="ECO:0000313" key="2">
    <source>
        <dbReference type="Proteomes" id="UP000003860"/>
    </source>
</evidence>
<dbReference type="Proteomes" id="UP000003860">
    <property type="component" value="Unassembled WGS sequence"/>
</dbReference>
<protein>
    <recommendedName>
        <fullName evidence="3">L-2-amino-thiazoline-4-carboxylic acid hydrolase</fullName>
    </recommendedName>
</protein>
<gene>
    <name evidence="1" type="ORF">Cpap_3244</name>
</gene>
<name>F1TA78_9FIRM</name>
<dbReference type="Pfam" id="PF14196">
    <property type="entry name" value="ATC_hydrolase"/>
    <property type="match status" value="1"/>
</dbReference>